<dbReference type="EMBL" id="JDSS02000019">
    <property type="protein sequence ID" value="KFB68744.1"/>
    <property type="molecule type" value="Genomic_DNA"/>
</dbReference>
<accession>A0A084Y200</accession>
<evidence type="ECO:0000313" key="3">
    <source>
        <dbReference type="Proteomes" id="UP000019812"/>
    </source>
</evidence>
<proteinExistence type="predicted"/>
<keyword evidence="1" id="KW-1133">Transmembrane helix</keyword>
<feature type="transmembrane region" description="Helical" evidence="1">
    <location>
        <begin position="6"/>
        <end position="28"/>
    </location>
</feature>
<sequence length="45" mass="5138">MLRVAIARSILQAIPGDIVSLQFLGLLYHRTRRRAQAMQDQNSKT</sequence>
<protein>
    <submittedName>
        <fullName evidence="2">Uncharacterized protein</fullName>
    </submittedName>
</protein>
<keyword evidence="1" id="KW-0472">Membrane</keyword>
<evidence type="ECO:0000313" key="2">
    <source>
        <dbReference type="EMBL" id="KFB68744.1"/>
    </source>
</evidence>
<organism evidence="2 3">
    <name type="scientific">Candidatus Accumulibacter vicinus</name>
    <dbReference type="NCBI Taxonomy" id="2954382"/>
    <lineage>
        <taxon>Bacteria</taxon>
        <taxon>Pseudomonadati</taxon>
        <taxon>Pseudomonadota</taxon>
        <taxon>Betaproteobacteria</taxon>
        <taxon>Candidatus Accumulibacter</taxon>
    </lineage>
</organism>
<keyword evidence="1" id="KW-0812">Transmembrane</keyword>
<dbReference type="Proteomes" id="UP000019812">
    <property type="component" value="Unassembled WGS sequence"/>
</dbReference>
<dbReference type="RefSeq" id="WP_273703238.1">
    <property type="nucleotide sequence ID" value="NZ_JDSS02000019.1"/>
</dbReference>
<gene>
    <name evidence="2" type="ORF">CAPSK01_001598</name>
</gene>
<name>A0A084Y200_9PROT</name>
<reference evidence="2 3" key="1">
    <citation type="submission" date="2014-07" db="EMBL/GenBank/DDBJ databases">
        <title>Expanding our view of genomic diversity in Candidatus Accumulibacter clades.</title>
        <authorList>
            <person name="Skennerton C.T."/>
            <person name="Barr J.J."/>
            <person name="Slater F.R."/>
            <person name="Bond P.L."/>
            <person name="Tyson G.W."/>
        </authorList>
    </citation>
    <scope>NUCLEOTIDE SEQUENCE [LARGE SCALE GENOMIC DNA]</scope>
    <source>
        <strain evidence="3">SK-01</strain>
    </source>
</reference>
<dbReference type="STRING" id="1457154.CAPSK01_001598"/>
<dbReference type="AlphaFoldDB" id="A0A084Y200"/>
<evidence type="ECO:0000256" key="1">
    <source>
        <dbReference type="SAM" id="Phobius"/>
    </source>
</evidence>
<comment type="caution">
    <text evidence="2">The sequence shown here is derived from an EMBL/GenBank/DDBJ whole genome shotgun (WGS) entry which is preliminary data.</text>
</comment>